<dbReference type="Pfam" id="PF00626">
    <property type="entry name" value="Gelsolin"/>
    <property type="match status" value="1"/>
</dbReference>
<feature type="compositionally biased region" description="Basic and acidic residues" evidence="2">
    <location>
        <begin position="43"/>
        <end position="53"/>
    </location>
</feature>
<feature type="compositionally biased region" description="Gly residues" evidence="2">
    <location>
        <begin position="90"/>
        <end position="103"/>
    </location>
</feature>
<evidence type="ECO:0000259" key="3">
    <source>
        <dbReference type="Pfam" id="PF00626"/>
    </source>
</evidence>
<keyword evidence="1" id="KW-0009">Actin-binding</keyword>
<feature type="compositionally biased region" description="Polar residues" evidence="2">
    <location>
        <begin position="623"/>
        <end position="642"/>
    </location>
</feature>
<dbReference type="InterPro" id="IPR029006">
    <property type="entry name" value="ADF-H/Gelsolin-like_dom_sf"/>
</dbReference>
<evidence type="ECO:0000256" key="1">
    <source>
        <dbReference type="ARBA" id="ARBA00023203"/>
    </source>
</evidence>
<feature type="region of interest" description="Disordered" evidence="2">
    <location>
        <begin position="358"/>
        <end position="387"/>
    </location>
</feature>
<name>A0ABD1KPU8_9TELE</name>
<organism evidence="4 5">
    <name type="scientific">Coilia grayii</name>
    <name type="common">Gray's grenadier anchovy</name>
    <dbReference type="NCBI Taxonomy" id="363190"/>
    <lineage>
        <taxon>Eukaryota</taxon>
        <taxon>Metazoa</taxon>
        <taxon>Chordata</taxon>
        <taxon>Craniata</taxon>
        <taxon>Vertebrata</taxon>
        <taxon>Euteleostomi</taxon>
        <taxon>Actinopterygii</taxon>
        <taxon>Neopterygii</taxon>
        <taxon>Teleostei</taxon>
        <taxon>Clupei</taxon>
        <taxon>Clupeiformes</taxon>
        <taxon>Clupeoidei</taxon>
        <taxon>Engraulidae</taxon>
        <taxon>Coilinae</taxon>
        <taxon>Coilia</taxon>
    </lineage>
</organism>
<evidence type="ECO:0000313" key="4">
    <source>
        <dbReference type="EMBL" id="KAL2101215.1"/>
    </source>
</evidence>
<dbReference type="SUPFAM" id="SSF55753">
    <property type="entry name" value="Actin depolymerizing proteins"/>
    <property type="match status" value="5"/>
</dbReference>
<dbReference type="PANTHER" id="PTHR11977">
    <property type="entry name" value="VILLIN"/>
    <property type="match status" value="1"/>
</dbReference>
<comment type="caution">
    <text evidence="4">The sequence shown here is derived from an EMBL/GenBank/DDBJ whole genome shotgun (WGS) entry which is preliminary data.</text>
</comment>
<feature type="domain" description="Gelsolin-like" evidence="3">
    <location>
        <begin position="867"/>
        <end position="915"/>
    </location>
</feature>
<reference evidence="4 5" key="1">
    <citation type="submission" date="2024-09" db="EMBL/GenBank/DDBJ databases">
        <title>A chromosome-level genome assembly of Gray's grenadier anchovy, Coilia grayii.</title>
        <authorList>
            <person name="Fu Z."/>
        </authorList>
    </citation>
    <scope>NUCLEOTIDE SEQUENCE [LARGE SCALE GENOMIC DNA]</scope>
    <source>
        <strain evidence="4">G4</strain>
        <tissue evidence="4">Muscle</tissue>
    </source>
</reference>
<dbReference type="PANTHER" id="PTHR11977:SF119">
    <property type="entry name" value="SUPERVILLIN ISOFORM X1"/>
    <property type="match status" value="1"/>
</dbReference>
<dbReference type="SMART" id="SM00262">
    <property type="entry name" value="GEL"/>
    <property type="match status" value="4"/>
</dbReference>
<gene>
    <name evidence="4" type="ORF">ACEWY4_002976</name>
</gene>
<feature type="compositionally biased region" description="Basic and acidic residues" evidence="2">
    <location>
        <begin position="73"/>
        <end position="86"/>
    </location>
</feature>
<feature type="compositionally biased region" description="Basic and acidic residues" evidence="2">
    <location>
        <begin position="590"/>
        <end position="599"/>
    </location>
</feature>
<protein>
    <recommendedName>
        <fullName evidence="3">Gelsolin-like domain-containing protein</fullName>
    </recommendedName>
</protein>
<sequence>MDTAETPAPESRAERIARYKAERRRELAERYGNLDEELPSKWVRRERPARRGGDSGAVTDSRGLSAGGVNGGTREHGVRGGAHWEDGGGDGDGGGRGGGGGRGSAAPEQDLLPPKMSNGFETDLPEASSLSRQCQAASGETNAPHLHTRVSVGQLRSALLQQSSGTAQPENASVSEGGQTTSSLDLAVKPGAGAGAGAEGGRRRTRRYLPGGAAASRKTSERFRTQPVTASEMEDSCGLVEPEQQDGSQGDAKMDDRAKMSVAAKMSLFKELEKTVGPEASSFLKPRSGGNAHERRVRRSLEHRALTQPITCEELVVAVSHPQAEESCEAQVAQGEAEVEDDEGSKMSMSEKLALFNKLSQPGALAREPSSTETPERRRQKGARYRTQPITVEEVSLLQTAPVQLPMLSLSPHLFDRQQGLSTNLKPSEVRQTRPCSGDWGSSTELRAQVSLDAAAENYISHHAPQREMRGILKKSSAAGGEEWKSRAVGEGAPTRYQEEEEEEEEKQNGGVWRGERTGQEEVREEVEASMGRTRASESEEGGAAMSSAPWRQRTRKEAPSTRSRRATQEAKLHLTCPEPFIQAQPTSDTHQDRLADHPCEEEERDGSRRRTKRNSVRVEPEQFTSSLQQTESETAHDTSVQPQCWTNLSYEAQEVGSAQAPSQPSWRKQTVQVEFAEVDSETQMQTQTQMQMQTQMQTQAQADEQEEVQTQMQTLAQTACLEPCAFSHLEATPTEAVCECVKEVVTSCVAPDAAGTCANAEQTSDLSSLCQTNTPILSSAVAEHRRSVRPSRRTQGSRNPLRALAARDDVREDFNEPQDDGAVAEANRMVKNCNSSSSNTATAESSGVNTVPYKPLMLIQVKGWRQVQVRVVEPVARSLNSGDCFLLVTPQLCYVWSGRAANASERAKASEMAFVVQSQRDLGCQATQVIHLEEAVNIESSQAMEFWNLLGGKTEYMGAGGPEEDEAFESALVESNCVYQLMENRLVPHEQGWATASRISLLGSTQSLLFDFGSEVYLWHGKDVTPSERKVALQLAQQVWAGVYDYSNCRVNPLDPTAANGHIPRQGVGRPSWALLGRLFEGNETSLFREKFVDWPSLISVREDISATTVDTPQNALLANSLTNEDWSCDAKALLVGECASGAGPVLLEGIDVQRGRDLITLSNGRQAELSTVAVEMWHVGERGQSLVPAHSAGQLHEGDTYAVRWSYRLTPLVEQIVETSDGVSLERSALFLWQGRHSQQRGRDLPPALANSCGAQMLVAQGEEPPCFLQLFQGGMVLHRGRREDTASQTAGWRLFCVRGAVAVEASLCEVECCCSSLRSRGCVLLLSAQQRALYLWRGCKAHPNTHQLARHTVERLVHTCPPELGLSPDVSLRVQEVEEGAEPADFWAAIGQQDRKAYDCMLQDPGKYNFTPRLFHLSVQSGTFKGVELLNPSRMAGVVMAMPFLQESLYSVSQPAVFLLDNCLEVYLWQSREAAQCQRPHWDRERKCVMGTTLQYCKERNPRRPPLAYLIEDGSEPLTFTNVFSQWSPRTELQGEAPRKKLTLVQDAITACT</sequence>
<feature type="region of interest" description="Disordered" evidence="2">
    <location>
        <begin position="29"/>
        <end position="255"/>
    </location>
</feature>
<proteinExistence type="predicted"/>
<dbReference type="GO" id="GO:0003779">
    <property type="term" value="F:actin binding"/>
    <property type="evidence" value="ECO:0007669"/>
    <property type="project" value="UniProtKB-KW"/>
</dbReference>
<feature type="compositionally biased region" description="Polar residues" evidence="2">
    <location>
        <begin position="159"/>
        <end position="184"/>
    </location>
</feature>
<dbReference type="InterPro" id="IPR007122">
    <property type="entry name" value="Villin/Gelsolin"/>
</dbReference>
<accession>A0ABD1KPU8</accession>
<dbReference type="EMBL" id="JBHFQA010000003">
    <property type="protein sequence ID" value="KAL2101215.1"/>
    <property type="molecule type" value="Genomic_DNA"/>
</dbReference>
<dbReference type="InterPro" id="IPR007123">
    <property type="entry name" value="Gelsolin-like_dom"/>
</dbReference>
<evidence type="ECO:0000313" key="5">
    <source>
        <dbReference type="Proteomes" id="UP001591681"/>
    </source>
</evidence>
<keyword evidence="5" id="KW-1185">Reference proteome</keyword>
<feature type="compositionally biased region" description="Polar residues" evidence="2">
    <location>
        <begin position="128"/>
        <end position="141"/>
    </location>
</feature>
<evidence type="ECO:0000256" key="2">
    <source>
        <dbReference type="SAM" id="MobiDB-lite"/>
    </source>
</evidence>
<feature type="region of interest" description="Disordered" evidence="2">
    <location>
        <begin position="474"/>
        <end position="642"/>
    </location>
</feature>
<dbReference type="Gene3D" id="3.40.20.10">
    <property type="entry name" value="Severin"/>
    <property type="match status" value="5"/>
</dbReference>
<feature type="region of interest" description="Disordered" evidence="2">
    <location>
        <begin position="280"/>
        <end position="299"/>
    </location>
</feature>
<dbReference type="Proteomes" id="UP001591681">
    <property type="component" value="Unassembled WGS sequence"/>
</dbReference>
<feature type="region of interest" description="Disordered" evidence="2">
    <location>
        <begin position="782"/>
        <end position="803"/>
    </location>
</feature>